<evidence type="ECO:0000259" key="4">
    <source>
        <dbReference type="PROSITE" id="PS00662"/>
    </source>
</evidence>
<dbReference type="Proteomes" id="UP000541535">
    <property type="component" value="Unassembled WGS sequence"/>
</dbReference>
<dbReference type="GO" id="GO:0016887">
    <property type="term" value="F:ATP hydrolysis activity"/>
    <property type="evidence" value="ECO:0007669"/>
    <property type="project" value="TreeGrafter"/>
</dbReference>
<reference evidence="5 6" key="1">
    <citation type="submission" date="2020-08" db="EMBL/GenBank/DDBJ databases">
        <title>Genomic Encyclopedia of Type Strains, Phase III (KMG-III): the genomes of soil and plant-associated and newly described type strains.</title>
        <authorList>
            <person name="Whitman W."/>
        </authorList>
    </citation>
    <scope>NUCLEOTIDE SEQUENCE [LARGE SCALE GENOMIC DNA]</scope>
    <source>
        <strain evidence="5 6">CECT 8897</strain>
    </source>
</reference>
<dbReference type="Gene3D" id="3.40.50.300">
    <property type="entry name" value="P-loop containing nucleotide triphosphate hydrolases"/>
    <property type="match status" value="1"/>
</dbReference>
<dbReference type="SMART" id="SM00382">
    <property type="entry name" value="AAA"/>
    <property type="match status" value="1"/>
</dbReference>
<sequence>MNDAYIPRDPVSEPSDTSLRLAFFRKLQTVSTKIHATSNLDEIMLDLGMEFCDLLHCDRFTLYAMDHEKDYIVSKVKTGLTTFRDLKLAVSPHSIAGYVALTRETLNIADVYDEAELQRISADLRFQKGVDQRTGYRTREMLVAPLISVESHDLLGVVQFINNRDGGPFSSIVLEGVKELCDTLSVAFSQRMKPPQLVRTKYDGLVADGVLAAGELELAVRSARQKGLPLEEVLLDQFQVRVPDIGQSLAHFHHLPYEPFKAERMKPVELLKNLKRQYVQEAGWLPLEDGKDGLSVLAHDPERVMGARVVNQIFPKAKLLFRVTTAREFQQTVDQFYGAVGDSSSVGELLSGMEEGDEEFDSAEVPEAVENELVKLLNKVITDAYRQGVSDIHIEPLPGKGKTGIRFRKDGTLVPYIEIPAAYRAALVARIKIMCDLDISERRKPQDGKIKFKKYGPLDIELRVATIPSTGGVEDVVMRILAAGEPIPLDKLGVLPFNLDRLRATVEKPYGLFFVCGPTGSGKTTTLHSVLNYLNTPDTKIWTAEDPVEITQKGLRQVQVNRKAGLDFATVMRAFLRADPDIIMVGEMRDKETVGMGIEASLTGHLVFATLHTNSAPESVVRLLDMGMDPFNFADALLGILAQRLAKRLCGKCKQAYHPGAAELDLLLTEFCSELQHTASFQKDAKASRATVLAGWRERYGGEDGRFTLYRAVGCEECNKGYKGRVGLHELMLGTDRVKKLLQEHARVAELLAAALEDGMLTLKMDGIEKVLLGITDIKMVRAVCIK</sequence>
<dbReference type="PANTHER" id="PTHR30258">
    <property type="entry name" value="TYPE II SECRETION SYSTEM PROTEIN GSPE-RELATED"/>
    <property type="match status" value="1"/>
</dbReference>
<feature type="domain" description="Bacterial type II secretion system protein E" evidence="4">
    <location>
        <begin position="576"/>
        <end position="590"/>
    </location>
</feature>
<gene>
    <name evidence="5" type="ORF">FHS03_002001</name>
</gene>
<name>A0A7W5FTT9_9BURK</name>
<dbReference type="Pfam" id="PF05157">
    <property type="entry name" value="MshEN"/>
    <property type="match status" value="1"/>
</dbReference>
<dbReference type="Pfam" id="PF01590">
    <property type="entry name" value="GAF"/>
    <property type="match status" value="1"/>
</dbReference>
<dbReference type="InterPro" id="IPR037257">
    <property type="entry name" value="T2SS_E_N_sf"/>
</dbReference>
<dbReference type="InterPro" id="IPR001482">
    <property type="entry name" value="T2SS/T4SS_dom"/>
</dbReference>
<dbReference type="Gene3D" id="3.30.450.40">
    <property type="match status" value="1"/>
</dbReference>
<dbReference type="Pfam" id="PF00437">
    <property type="entry name" value="T2SSE"/>
    <property type="match status" value="1"/>
</dbReference>
<evidence type="ECO:0000313" key="6">
    <source>
        <dbReference type="Proteomes" id="UP000541535"/>
    </source>
</evidence>
<dbReference type="CDD" id="cd01129">
    <property type="entry name" value="PulE-GspE-like"/>
    <property type="match status" value="1"/>
</dbReference>
<dbReference type="InterPro" id="IPR029016">
    <property type="entry name" value="GAF-like_dom_sf"/>
</dbReference>
<dbReference type="InterPro" id="IPR027417">
    <property type="entry name" value="P-loop_NTPase"/>
</dbReference>
<evidence type="ECO:0000256" key="1">
    <source>
        <dbReference type="ARBA" id="ARBA00006611"/>
    </source>
</evidence>
<accession>A0A7W5FTT9</accession>
<dbReference type="PROSITE" id="PS00662">
    <property type="entry name" value="T2SP_E"/>
    <property type="match status" value="1"/>
</dbReference>
<keyword evidence="3" id="KW-0067">ATP-binding</keyword>
<protein>
    <submittedName>
        <fullName evidence="5">Type II secretory ATPase GspE/PulE/Tfp pilus assembly ATPase PilB-like protein</fullName>
    </submittedName>
</protein>
<keyword evidence="2" id="KW-0547">Nucleotide-binding</keyword>
<organism evidence="5 6">
    <name type="scientific">Pseudoduganella violacea</name>
    <dbReference type="NCBI Taxonomy" id="1715466"/>
    <lineage>
        <taxon>Bacteria</taxon>
        <taxon>Pseudomonadati</taxon>
        <taxon>Pseudomonadota</taxon>
        <taxon>Betaproteobacteria</taxon>
        <taxon>Burkholderiales</taxon>
        <taxon>Oxalobacteraceae</taxon>
        <taxon>Telluria group</taxon>
        <taxon>Pseudoduganella</taxon>
    </lineage>
</organism>
<dbReference type="InterPro" id="IPR003593">
    <property type="entry name" value="AAA+_ATPase"/>
</dbReference>
<evidence type="ECO:0000256" key="3">
    <source>
        <dbReference type="ARBA" id="ARBA00022840"/>
    </source>
</evidence>
<evidence type="ECO:0000256" key="2">
    <source>
        <dbReference type="ARBA" id="ARBA00022741"/>
    </source>
</evidence>
<comment type="caution">
    <text evidence="5">The sequence shown here is derived from an EMBL/GenBank/DDBJ whole genome shotgun (WGS) entry which is preliminary data.</text>
</comment>
<dbReference type="PANTHER" id="PTHR30258:SF2">
    <property type="entry name" value="COMG OPERON PROTEIN 1"/>
    <property type="match status" value="1"/>
</dbReference>
<dbReference type="EMBL" id="JACHXD010000004">
    <property type="protein sequence ID" value="MBB3118956.1"/>
    <property type="molecule type" value="Genomic_DNA"/>
</dbReference>
<comment type="similarity">
    <text evidence="1">Belongs to the GSP E family.</text>
</comment>
<dbReference type="SUPFAM" id="SSF52540">
    <property type="entry name" value="P-loop containing nucleoside triphosphate hydrolases"/>
    <property type="match status" value="1"/>
</dbReference>
<evidence type="ECO:0000313" key="5">
    <source>
        <dbReference type="EMBL" id="MBB3118956.1"/>
    </source>
</evidence>
<dbReference type="SMART" id="SM00065">
    <property type="entry name" value="GAF"/>
    <property type="match status" value="1"/>
</dbReference>
<proteinExistence type="inferred from homology"/>
<dbReference type="InterPro" id="IPR003018">
    <property type="entry name" value="GAF"/>
</dbReference>
<dbReference type="GO" id="GO:0005524">
    <property type="term" value="F:ATP binding"/>
    <property type="evidence" value="ECO:0007669"/>
    <property type="project" value="UniProtKB-KW"/>
</dbReference>
<dbReference type="Gene3D" id="3.30.450.90">
    <property type="match status" value="1"/>
</dbReference>
<dbReference type="SUPFAM" id="SSF55781">
    <property type="entry name" value="GAF domain-like"/>
    <property type="match status" value="1"/>
</dbReference>
<dbReference type="AlphaFoldDB" id="A0A7W5FTT9"/>
<dbReference type="GO" id="GO:0005886">
    <property type="term" value="C:plasma membrane"/>
    <property type="evidence" value="ECO:0007669"/>
    <property type="project" value="TreeGrafter"/>
</dbReference>
<dbReference type="SUPFAM" id="SSF160246">
    <property type="entry name" value="EspE N-terminal domain-like"/>
    <property type="match status" value="1"/>
</dbReference>
<dbReference type="RefSeq" id="WP_183440820.1">
    <property type="nucleotide sequence ID" value="NZ_JACHXD010000004.1"/>
</dbReference>
<keyword evidence="6" id="KW-1185">Reference proteome</keyword>
<dbReference type="InterPro" id="IPR007831">
    <property type="entry name" value="T2SS_GspE_N"/>
</dbReference>